<evidence type="ECO:0000259" key="5">
    <source>
        <dbReference type="PROSITE" id="PS50931"/>
    </source>
</evidence>
<protein>
    <submittedName>
        <fullName evidence="6">LysR family transcriptional regulator</fullName>
    </submittedName>
</protein>
<evidence type="ECO:0000313" key="7">
    <source>
        <dbReference type="Proteomes" id="UP000281909"/>
    </source>
</evidence>
<accession>A0A3S4P437</accession>
<dbReference type="InterPro" id="IPR058163">
    <property type="entry name" value="LysR-type_TF_proteobact-type"/>
</dbReference>
<dbReference type="Pfam" id="PF00126">
    <property type="entry name" value="HTH_1"/>
    <property type="match status" value="1"/>
</dbReference>
<dbReference type="InterPro" id="IPR036390">
    <property type="entry name" value="WH_DNA-bd_sf"/>
</dbReference>
<feature type="domain" description="HTH lysR-type" evidence="5">
    <location>
        <begin position="25"/>
        <end position="77"/>
    </location>
</feature>
<proteinExistence type="inferred from homology"/>
<evidence type="ECO:0000256" key="3">
    <source>
        <dbReference type="ARBA" id="ARBA00023125"/>
    </source>
</evidence>
<gene>
    <name evidence="6" type="primary">dmlR_2</name>
    <name evidence="6" type="ORF">NCTC9428_00708</name>
</gene>
<dbReference type="InterPro" id="IPR005119">
    <property type="entry name" value="LysR_subst-bd"/>
</dbReference>
<dbReference type="PANTHER" id="PTHR30537:SF20">
    <property type="entry name" value="TRANSCRIPTIONAL REGULATORY PROTEIN"/>
    <property type="match status" value="1"/>
</dbReference>
<dbReference type="InterPro" id="IPR036388">
    <property type="entry name" value="WH-like_DNA-bd_sf"/>
</dbReference>
<keyword evidence="3" id="KW-0238">DNA-binding</keyword>
<dbReference type="SUPFAM" id="SSF53850">
    <property type="entry name" value="Periplasmic binding protein-like II"/>
    <property type="match status" value="1"/>
</dbReference>
<keyword evidence="2" id="KW-0805">Transcription regulation</keyword>
<dbReference type="FunFam" id="1.10.10.10:FF:000001">
    <property type="entry name" value="LysR family transcriptional regulator"/>
    <property type="match status" value="1"/>
</dbReference>
<dbReference type="GO" id="GO:0006351">
    <property type="term" value="P:DNA-templated transcription"/>
    <property type="evidence" value="ECO:0007669"/>
    <property type="project" value="TreeGrafter"/>
</dbReference>
<evidence type="ECO:0000256" key="4">
    <source>
        <dbReference type="ARBA" id="ARBA00023163"/>
    </source>
</evidence>
<evidence type="ECO:0000256" key="2">
    <source>
        <dbReference type="ARBA" id="ARBA00023015"/>
    </source>
</evidence>
<reference evidence="6 7" key="1">
    <citation type="submission" date="2018-12" db="EMBL/GenBank/DDBJ databases">
        <authorList>
            <consortium name="Pathogen Informatics"/>
        </authorList>
    </citation>
    <scope>NUCLEOTIDE SEQUENCE [LARGE SCALE GENOMIC DNA]</scope>
    <source>
        <strain evidence="6 7">NCTC9428</strain>
    </source>
</reference>
<evidence type="ECO:0000313" key="6">
    <source>
        <dbReference type="EMBL" id="VEF08211.1"/>
    </source>
</evidence>
<dbReference type="EMBL" id="LR134318">
    <property type="protein sequence ID" value="VEF08211.1"/>
    <property type="molecule type" value="Genomic_DNA"/>
</dbReference>
<dbReference type="PROSITE" id="PS50931">
    <property type="entry name" value="HTH_LYSR"/>
    <property type="match status" value="1"/>
</dbReference>
<keyword evidence="4" id="KW-0804">Transcription</keyword>
<dbReference type="InterPro" id="IPR000847">
    <property type="entry name" value="LysR_HTH_N"/>
</dbReference>
<evidence type="ECO:0000256" key="1">
    <source>
        <dbReference type="ARBA" id="ARBA00009437"/>
    </source>
</evidence>
<dbReference type="GO" id="GO:0003700">
    <property type="term" value="F:DNA-binding transcription factor activity"/>
    <property type="evidence" value="ECO:0007669"/>
    <property type="project" value="InterPro"/>
</dbReference>
<dbReference type="AlphaFoldDB" id="A0A3S4P437"/>
<organism evidence="6 7">
    <name type="scientific">Pseudomonas fluorescens</name>
    <dbReference type="NCBI Taxonomy" id="294"/>
    <lineage>
        <taxon>Bacteria</taxon>
        <taxon>Pseudomonadati</taxon>
        <taxon>Pseudomonadota</taxon>
        <taxon>Gammaproteobacteria</taxon>
        <taxon>Pseudomonadales</taxon>
        <taxon>Pseudomonadaceae</taxon>
        <taxon>Pseudomonas</taxon>
    </lineage>
</organism>
<dbReference type="PANTHER" id="PTHR30537">
    <property type="entry name" value="HTH-TYPE TRANSCRIPTIONAL REGULATOR"/>
    <property type="match status" value="1"/>
</dbReference>
<dbReference type="GO" id="GO:0043565">
    <property type="term" value="F:sequence-specific DNA binding"/>
    <property type="evidence" value="ECO:0007669"/>
    <property type="project" value="TreeGrafter"/>
</dbReference>
<dbReference type="Pfam" id="PF03466">
    <property type="entry name" value="LysR_substrate"/>
    <property type="match status" value="1"/>
</dbReference>
<name>A0A3S4P437_PSEFL</name>
<dbReference type="SUPFAM" id="SSF46785">
    <property type="entry name" value="Winged helix' DNA-binding domain"/>
    <property type="match status" value="1"/>
</dbReference>
<sequence>MQELPKAAILAISKREAVKARSDELQIFVCVIECGSISAAAEQVGQTPSAVSRTLSRLEAKLDTTLINRTTRRMDLTEEGKYFFEQAKLILDQMDQLEERLSSRQQTPSGRLRINAASPFMLHAIVPYIDEFRDLYPDIQLELNSNDLIIDLLEQSTDIAIRIGALADSTLHARSLGCSPLLIVASPAYLKKHGAPQQVADLAQHVLLGFTQNEGLNQWPLRYVHGDRWPITPAISASSGETVRHLALEGQGIACLSHFMTIDDIRAGRLKVLLGEFNSGYRQPINAVYYRNSQLALRIQCFLDFIQSKLAAYASADFKG</sequence>
<dbReference type="Gene3D" id="1.10.10.10">
    <property type="entry name" value="Winged helix-like DNA-binding domain superfamily/Winged helix DNA-binding domain"/>
    <property type="match status" value="1"/>
</dbReference>
<comment type="similarity">
    <text evidence="1">Belongs to the LysR transcriptional regulatory family.</text>
</comment>
<dbReference type="Gene3D" id="3.40.190.10">
    <property type="entry name" value="Periplasmic binding protein-like II"/>
    <property type="match status" value="2"/>
</dbReference>
<dbReference type="Proteomes" id="UP000281909">
    <property type="component" value="Chromosome"/>
</dbReference>